<keyword evidence="6 10" id="KW-1133">Transmembrane helix</keyword>
<dbReference type="InterPro" id="IPR037673">
    <property type="entry name" value="MSC/AndL"/>
</dbReference>
<dbReference type="PATRIC" id="fig|762051.18.peg.1707"/>
<protein>
    <recommendedName>
        <fullName evidence="10">Large-conductance mechanosensitive channel</fullName>
    </recommendedName>
</protein>
<dbReference type="GO" id="GO:0005886">
    <property type="term" value="C:plasma membrane"/>
    <property type="evidence" value="ECO:0007669"/>
    <property type="project" value="UniProtKB-SubCell"/>
</dbReference>
<evidence type="ECO:0000313" key="12">
    <source>
        <dbReference type="Proteomes" id="UP000002362"/>
    </source>
</evidence>
<keyword evidence="8 10" id="KW-0472">Membrane</keyword>
<keyword evidence="3 10" id="KW-0813">Transport</keyword>
<dbReference type="InterPro" id="IPR001185">
    <property type="entry name" value="MS_channel"/>
</dbReference>
<sequence length="132" mass="14663">MLTHKIMLSEFKTFIMRGNVLDLAVGVIIGGAFTGLVKSLTNNLIGPILTFFTGGTSDLANLELVITKQLTFKYGAFLNDLINFLITAFVVFILIKVVNRLFRTNKSEEVAVNPELEILSDIRDLLETQKKA</sequence>
<dbReference type="PROSITE" id="PS01327">
    <property type="entry name" value="MSCL"/>
    <property type="match status" value="1"/>
</dbReference>
<evidence type="ECO:0000256" key="9">
    <source>
        <dbReference type="ARBA" id="ARBA00023303"/>
    </source>
</evidence>
<dbReference type="HOGENOM" id="CLU_095787_0_0_9"/>
<dbReference type="InterPro" id="IPR019823">
    <property type="entry name" value="Mechanosensitive_channel_CS"/>
</dbReference>
<dbReference type="Gene3D" id="1.10.1200.120">
    <property type="entry name" value="Large-conductance mechanosensitive channel, MscL, domain 1"/>
    <property type="match status" value="1"/>
</dbReference>
<comment type="function">
    <text evidence="10">Channel that opens in response to stretch forces in the membrane lipid bilayer. May participate in the regulation of osmotic pressure changes within the cell.</text>
</comment>
<evidence type="ECO:0000256" key="3">
    <source>
        <dbReference type="ARBA" id="ARBA00022448"/>
    </source>
</evidence>
<dbReference type="STRING" id="762051.LKI_08480"/>
<evidence type="ECO:0000256" key="10">
    <source>
        <dbReference type="HAMAP-Rule" id="MF_00115"/>
    </source>
</evidence>
<dbReference type="AlphaFoldDB" id="D5T5A5"/>
<dbReference type="SUPFAM" id="SSF81330">
    <property type="entry name" value="Gated mechanosensitive channel"/>
    <property type="match status" value="1"/>
</dbReference>
<dbReference type="PANTHER" id="PTHR30266">
    <property type="entry name" value="MECHANOSENSITIVE CHANNEL MSCL"/>
    <property type="match status" value="1"/>
</dbReference>
<organism evidence="11 12">
    <name type="scientific">Leuconostoc kimchii (strain IMSNU 11154 / KCTC 2386 / IH25)</name>
    <dbReference type="NCBI Taxonomy" id="762051"/>
    <lineage>
        <taxon>Bacteria</taxon>
        <taxon>Bacillati</taxon>
        <taxon>Bacillota</taxon>
        <taxon>Bacilli</taxon>
        <taxon>Lactobacillales</taxon>
        <taxon>Lactobacillaceae</taxon>
        <taxon>Leuconostoc</taxon>
    </lineage>
</organism>
<dbReference type="KEGG" id="lki:LKI_08480"/>
<dbReference type="NCBIfam" id="NF001842">
    <property type="entry name" value="PRK00567.1-3"/>
    <property type="match status" value="1"/>
</dbReference>
<evidence type="ECO:0000256" key="6">
    <source>
        <dbReference type="ARBA" id="ARBA00022989"/>
    </source>
</evidence>
<evidence type="ECO:0000256" key="7">
    <source>
        <dbReference type="ARBA" id="ARBA00023065"/>
    </source>
</evidence>
<keyword evidence="7 10" id="KW-0406">Ion transport</keyword>
<evidence type="ECO:0000256" key="8">
    <source>
        <dbReference type="ARBA" id="ARBA00023136"/>
    </source>
</evidence>
<evidence type="ECO:0000313" key="11">
    <source>
        <dbReference type="EMBL" id="ADG41235.1"/>
    </source>
</evidence>
<dbReference type="PANTHER" id="PTHR30266:SF2">
    <property type="entry name" value="LARGE-CONDUCTANCE MECHANOSENSITIVE CHANNEL"/>
    <property type="match status" value="1"/>
</dbReference>
<name>D5T5A5_LEUKI</name>
<dbReference type="Pfam" id="PF01741">
    <property type="entry name" value="MscL"/>
    <property type="match status" value="1"/>
</dbReference>
<evidence type="ECO:0000256" key="5">
    <source>
        <dbReference type="ARBA" id="ARBA00022692"/>
    </source>
</evidence>
<reference evidence="11 12" key="1">
    <citation type="journal article" date="2010" name="J. Bacteriol.">
        <title>Complete genome sequence analysis of Leuconostoc kimchii IMSNU 11154.</title>
        <authorList>
            <person name="Oh H.M."/>
            <person name="Cho Y.J."/>
            <person name="Kim B.K."/>
            <person name="Roe J.H."/>
            <person name="Kang S.O."/>
            <person name="Nahm B.H."/>
            <person name="Jeong G."/>
            <person name="Han H.U."/>
            <person name="Chun J."/>
        </authorList>
    </citation>
    <scope>NUCLEOTIDE SEQUENCE [LARGE SCALE GENOMIC DNA]</scope>
    <source>
        <strain evidence="12">IMSNU 11154 / KCTC 2386 / IH25</strain>
    </source>
</reference>
<dbReference type="Proteomes" id="UP000002362">
    <property type="component" value="Chromosome"/>
</dbReference>
<dbReference type="HAMAP" id="MF_00115">
    <property type="entry name" value="MscL"/>
    <property type="match status" value="1"/>
</dbReference>
<keyword evidence="9 10" id="KW-0407">Ion channel</keyword>
<dbReference type="eggNOG" id="COG1970">
    <property type="taxonomic scope" value="Bacteria"/>
</dbReference>
<keyword evidence="5 10" id="KW-0812">Transmembrane</keyword>
<feature type="transmembrane region" description="Helical" evidence="10">
    <location>
        <begin position="20"/>
        <end position="37"/>
    </location>
</feature>
<dbReference type="NCBIfam" id="TIGR00220">
    <property type="entry name" value="mscL"/>
    <property type="match status" value="1"/>
</dbReference>
<gene>
    <name evidence="10 11" type="primary">mscL</name>
    <name evidence="11" type="ordered locus">LKI_08480</name>
</gene>
<dbReference type="PRINTS" id="PR01264">
    <property type="entry name" value="MECHCHANNEL"/>
</dbReference>
<evidence type="ECO:0000256" key="2">
    <source>
        <dbReference type="ARBA" id="ARBA00007254"/>
    </source>
</evidence>
<dbReference type="GO" id="GO:0008381">
    <property type="term" value="F:mechanosensitive monoatomic ion channel activity"/>
    <property type="evidence" value="ECO:0007669"/>
    <property type="project" value="UniProtKB-UniRule"/>
</dbReference>
<dbReference type="InterPro" id="IPR036019">
    <property type="entry name" value="MscL_channel"/>
</dbReference>
<evidence type="ECO:0000256" key="1">
    <source>
        <dbReference type="ARBA" id="ARBA00004651"/>
    </source>
</evidence>
<proteinExistence type="inferred from homology"/>
<dbReference type="EMBL" id="CP001758">
    <property type="protein sequence ID" value="ADG41235.1"/>
    <property type="molecule type" value="Genomic_DNA"/>
</dbReference>
<keyword evidence="4 10" id="KW-1003">Cell membrane</keyword>
<comment type="subunit">
    <text evidence="10">Homopentamer.</text>
</comment>
<comment type="subcellular location">
    <subcellularLocation>
        <location evidence="1 10">Cell membrane</location>
        <topology evidence="1 10">Multi-pass membrane protein</topology>
    </subcellularLocation>
</comment>
<comment type="similarity">
    <text evidence="2 10">Belongs to the MscL family.</text>
</comment>
<evidence type="ECO:0000256" key="4">
    <source>
        <dbReference type="ARBA" id="ARBA00022475"/>
    </source>
</evidence>
<accession>D5T5A5</accession>
<feature type="transmembrane region" description="Helical" evidence="10">
    <location>
        <begin position="81"/>
        <end position="98"/>
    </location>
</feature>